<sequence length="43" mass="4972">MSQQNAFPVIESNNIVHFIYRRVAEDLALNADHTGIWDENPMN</sequence>
<gene>
    <name evidence="1" type="ORF">METZ01_LOCUS317586</name>
</gene>
<reference evidence="1" key="1">
    <citation type="submission" date="2018-05" db="EMBL/GenBank/DDBJ databases">
        <authorList>
            <person name="Lanie J.A."/>
            <person name="Ng W.-L."/>
            <person name="Kazmierczak K.M."/>
            <person name="Andrzejewski T.M."/>
            <person name="Davidsen T.M."/>
            <person name="Wayne K.J."/>
            <person name="Tettelin H."/>
            <person name="Glass J.I."/>
            <person name="Rusch D."/>
            <person name="Podicherti R."/>
            <person name="Tsui H.-C.T."/>
            <person name="Winkler M.E."/>
        </authorList>
    </citation>
    <scope>NUCLEOTIDE SEQUENCE</scope>
</reference>
<name>A0A382NYE0_9ZZZZ</name>
<accession>A0A382NYE0</accession>
<protein>
    <submittedName>
        <fullName evidence="1">Uncharacterized protein</fullName>
    </submittedName>
</protein>
<dbReference type="EMBL" id="UINC01102818">
    <property type="protein sequence ID" value="SVC64732.1"/>
    <property type="molecule type" value="Genomic_DNA"/>
</dbReference>
<organism evidence="1">
    <name type="scientific">marine metagenome</name>
    <dbReference type="NCBI Taxonomy" id="408172"/>
    <lineage>
        <taxon>unclassified sequences</taxon>
        <taxon>metagenomes</taxon>
        <taxon>ecological metagenomes</taxon>
    </lineage>
</organism>
<evidence type="ECO:0000313" key="1">
    <source>
        <dbReference type="EMBL" id="SVC64732.1"/>
    </source>
</evidence>
<feature type="non-terminal residue" evidence="1">
    <location>
        <position position="43"/>
    </location>
</feature>
<proteinExistence type="predicted"/>
<dbReference type="AlphaFoldDB" id="A0A382NYE0"/>